<dbReference type="EMBL" id="CM007894">
    <property type="protein sequence ID" value="OTG25771.1"/>
    <property type="molecule type" value="Genomic_DNA"/>
</dbReference>
<dbReference type="SUPFAM" id="SSF52047">
    <property type="entry name" value="RNI-like"/>
    <property type="match status" value="1"/>
</dbReference>
<dbReference type="Gene3D" id="3.80.10.10">
    <property type="entry name" value="Ribonuclease Inhibitor"/>
    <property type="match status" value="1"/>
</dbReference>
<dbReference type="Pfam" id="PF00646">
    <property type="entry name" value="F-box"/>
    <property type="match status" value="1"/>
</dbReference>
<feature type="domain" description="FBD" evidence="1">
    <location>
        <begin position="383"/>
        <end position="456"/>
    </location>
</feature>
<reference evidence="2" key="3">
    <citation type="submission" date="2020-06" db="EMBL/GenBank/DDBJ databases">
        <title>Helianthus annuus Genome sequencing and assembly Release 2.</title>
        <authorList>
            <person name="Gouzy J."/>
            <person name="Langlade N."/>
            <person name="Munos S."/>
        </authorList>
    </citation>
    <scope>NUCLEOTIDE SEQUENCE</scope>
    <source>
        <tissue evidence="2">Leaves</tissue>
    </source>
</reference>
<dbReference type="AlphaFoldDB" id="A0A251UTX5"/>
<dbReference type="InterPro" id="IPR055411">
    <property type="entry name" value="LRR_FXL15/At3g58940/PEG3-like"/>
</dbReference>
<dbReference type="InterPro" id="IPR036047">
    <property type="entry name" value="F-box-like_dom_sf"/>
</dbReference>
<dbReference type="OrthoDB" id="594804at2759"/>
<evidence type="ECO:0000313" key="4">
    <source>
        <dbReference type="Proteomes" id="UP000215914"/>
    </source>
</evidence>
<dbReference type="CDD" id="cd22160">
    <property type="entry name" value="F-box_AtFBL13-like"/>
    <property type="match status" value="1"/>
</dbReference>
<dbReference type="PANTHER" id="PTHR31900">
    <property type="entry name" value="F-BOX/RNI SUPERFAMILY PROTEIN-RELATED"/>
    <property type="match status" value="1"/>
</dbReference>
<evidence type="ECO:0000259" key="1">
    <source>
        <dbReference type="SMART" id="SM00579"/>
    </source>
</evidence>
<dbReference type="InterPro" id="IPR055357">
    <property type="entry name" value="LRR_At1g61320_AtMIF1"/>
</dbReference>
<dbReference type="Proteomes" id="UP000215914">
    <property type="component" value="Chromosome 5"/>
</dbReference>
<keyword evidence="4" id="KW-1185">Reference proteome</keyword>
<dbReference type="Gramene" id="mRNA:HanXRQr2_Chr04g0176051">
    <property type="protein sequence ID" value="mRNA:HanXRQr2_Chr04g0176051"/>
    <property type="gene ID" value="HanXRQr2_Chr04g0176051"/>
</dbReference>
<sequence>MKKSKGENEVVDMINNLPDHILQLILSGLPTTEEAVRTSILSTRWRYLWTSLPSLDLDCTRILTNSKRNEFKEFVKRILVDQTLDLESFRLCCENYYDMSTVGQWIHAAVMRKVKLLDLTFCSRVDGEVIKLPHSLVTCDSLEVLRLFLYSCRLRLPAVTGFPALRVLQLNSIELLDRNSVQEFFKSCPLLEDLSLIDCFSYTNKNLCISCLNLKSLRIHNWTIGTYAKRFGYGSSSDNDGLCFCLQICCPKLVFFEYAGHSADAFSFENLDSLKKAVIYPDGTVSLFGSIGANICQLFAGVSHVESLSLNLFSLKVISLARDAHGAFPTSLPNLKTLEISTTIEHYTMTVVMRILRCCPNLESFHLIVEEEILWPEVLKFDEFLACHLKRVEFLEFNGEKRKVDMARFLLEHGNELEEMVFSWRDKVNYHEKSTETMKEVSKFYKASSTVKLITLLKD</sequence>
<gene>
    <name evidence="3" type="ORF">HannXRQ_Chr05g0151171</name>
    <name evidence="2" type="ORF">HanXRQr2_Chr04g0176051</name>
</gene>
<dbReference type="SMART" id="SM00579">
    <property type="entry name" value="FBD"/>
    <property type="match status" value="1"/>
</dbReference>
<reference evidence="3" key="2">
    <citation type="submission" date="2017-02" db="EMBL/GenBank/DDBJ databases">
        <title>Sunflower complete genome.</title>
        <authorList>
            <person name="Langlade N."/>
            <person name="Munos S."/>
        </authorList>
    </citation>
    <scope>NUCLEOTIDE SEQUENCE [LARGE SCALE GENOMIC DNA]</scope>
    <source>
        <tissue evidence="3">Leaves</tissue>
    </source>
</reference>
<dbReference type="InterPro" id="IPR053781">
    <property type="entry name" value="F-box_AtFBL13-like"/>
</dbReference>
<dbReference type="Pfam" id="PF23622">
    <property type="entry name" value="LRR_At1g61320_AtMIF1"/>
    <property type="match status" value="1"/>
</dbReference>
<protein>
    <submittedName>
        <fullName evidence="2">F-box domain, FBD domain, leucine-rich repeat domain superfamily</fullName>
    </submittedName>
    <submittedName>
        <fullName evidence="3">Putative F-box domain, FBD domain, Leucine-rich repeat domain, L domain-like protein</fullName>
    </submittedName>
</protein>
<dbReference type="Pfam" id="PF24758">
    <property type="entry name" value="LRR_At5g56370"/>
    <property type="match status" value="1"/>
</dbReference>
<dbReference type="InterPro" id="IPR006566">
    <property type="entry name" value="FBD"/>
</dbReference>
<accession>A0A251UTX5</accession>
<proteinExistence type="predicted"/>
<dbReference type="InterPro" id="IPR032675">
    <property type="entry name" value="LRR_dom_sf"/>
</dbReference>
<name>A0A251UTX5_HELAN</name>
<dbReference type="InterPro" id="IPR001810">
    <property type="entry name" value="F-box_dom"/>
</dbReference>
<dbReference type="OMA" id="CLFHDFK"/>
<evidence type="ECO:0000313" key="3">
    <source>
        <dbReference type="EMBL" id="OTG25771.1"/>
    </source>
</evidence>
<dbReference type="PANTHER" id="PTHR31900:SF27">
    <property type="entry name" value="FBD DOMAIN-CONTAINING PROTEIN"/>
    <property type="match status" value="1"/>
</dbReference>
<evidence type="ECO:0000313" key="2">
    <source>
        <dbReference type="EMBL" id="KAF5810979.1"/>
    </source>
</evidence>
<dbReference type="InParanoid" id="A0A251UTX5"/>
<reference evidence="2 4" key="1">
    <citation type="journal article" date="2017" name="Nature">
        <title>The sunflower genome provides insights into oil metabolism, flowering and Asterid evolution.</title>
        <authorList>
            <person name="Badouin H."/>
            <person name="Gouzy J."/>
            <person name="Grassa C.J."/>
            <person name="Murat F."/>
            <person name="Staton S.E."/>
            <person name="Cottret L."/>
            <person name="Lelandais-Briere C."/>
            <person name="Owens G.L."/>
            <person name="Carrere S."/>
            <person name="Mayjonade B."/>
            <person name="Legrand L."/>
            <person name="Gill N."/>
            <person name="Kane N.C."/>
            <person name="Bowers J.E."/>
            <person name="Hubner S."/>
            <person name="Bellec A."/>
            <person name="Berard A."/>
            <person name="Berges H."/>
            <person name="Blanchet N."/>
            <person name="Boniface M.C."/>
            <person name="Brunel D."/>
            <person name="Catrice O."/>
            <person name="Chaidir N."/>
            <person name="Claudel C."/>
            <person name="Donnadieu C."/>
            <person name="Faraut T."/>
            <person name="Fievet G."/>
            <person name="Helmstetter N."/>
            <person name="King M."/>
            <person name="Knapp S.J."/>
            <person name="Lai Z."/>
            <person name="Le Paslier M.C."/>
            <person name="Lippi Y."/>
            <person name="Lorenzon L."/>
            <person name="Mandel J.R."/>
            <person name="Marage G."/>
            <person name="Marchand G."/>
            <person name="Marquand E."/>
            <person name="Bret-Mestries E."/>
            <person name="Morien E."/>
            <person name="Nambeesan S."/>
            <person name="Nguyen T."/>
            <person name="Pegot-Espagnet P."/>
            <person name="Pouilly N."/>
            <person name="Raftis F."/>
            <person name="Sallet E."/>
            <person name="Schiex T."/>
            <person name="Thomas J."/>
            <person name="Vandecasteele C."/>
            <person name="Vares D."/>
            <person name="Vear F."/>
            <person name="Vautrin S."/>
            <person name="Crespi M."/>
            <person name="Mangin B."/>
            <person name="Burke J.M."/>
            <person name="Salse J."/>
            <person name="Munos S."/>
            <person name="Vincourt P."/>
            <person name="Rieseberg L.H."/>
            <person name="Langlade N.B."/>
        </authorList>
    </citation>
    <scope>NUCLEOTIDE SEQUENCE [LARGE SCALE GENOMIC DNA]</scope>
    <source>
        <strain evidence="4">cv. SF193</strain>
        <tissue evidence="2">Leaves</tissue>
    </source>
</reference>
<dbReference type="InterPro" id="IPR050232">
    <property type="entry name" value="FBL13/AtMIF1-like"/>
</dbReference>
<dbReference type="EMBL" id="MNCJ02000319">
    <property type="protein sequence ID" value="KAF5810979.1"/>
    <property type="molecule type" value="Genomic_DNA"/>
</dbReference>
<dbReference type="SUPFAM" id="SSF81383">
    <property type="entry name" value="F-box domain"/>
    <property type="match status" value="1"/>
</dbReference>
<organism evidence="3 4">
    <name type="scientific">Helianthus annuus</name>
    <name type="common">Common sunflower</name>
    <dbReference type="NCBI Taxonomy" id="4232"/>
    <lineage>
        <taxon>Eukaryota</taxon>
        <taxon>Viridiplantae</taxon>
        <taxon>Streptophyta</taxon>
        <taxon>Embryophyta</taxon>
        <taxon>Tracheophyta</taxon>
        <taxon>Spermatophyta</taxon>
        <taxon>Magnoliopsida</taxon>
        <taxon>eudicotyledons</taxon>
        <taxon>Gunneridae</taxon>
        <taxon>Pentapetalae</taxon>
        <taxon>asterids</taxon>
        <taxon>campanulids</taxon>
        <taxon>Asterales</taxon>
        <taxon>Asteraceae</taxon>
        <taxon>Asteroideae</taxon>
        <taxon>Heliantheae alliance</taxon>
        <taxon>Heliantheae</taxon>
        <taxon>Helianthus</taxon>
    </lineage>
</organism>